<dbReference type="InterPro" id="IPR002223">
    <property type="entry name" value="Kunitz_BPTI"/>
</dbReference>
<gene>
    <name evidence="3" type="ORF">PAPOLLO_LOCUS9211</name>
</gene>
<protein>
    <submittedName>
        <fullName evidence="3">(apollo) hypothetical protein</fullName>
    </submittedName>
</protein>
<evidence type="ECO:0000313" key="3">
    <source>
        <dbReference type="EMBL" id="CAG4976089.1"/>
    </source>
</evidence>
<feature type="compositionally biased region" description="Polar residues" evidence="1">
    <location>
        <begin position="100"/>
        <end position="129"/>
    </location>
</feature>
<proteinExistence type="predicted"/>
<dbReference type="GO" id="GO:0004867">
    <property type="term" value="F:serine-type endopeptidase inhibitor activity"/>
    <property type="evidence" value="ECO:0007669"/>
    <property type="project" value="InterPro"/>
</dbReference>
<name>A0A8S3WQL6_PARAO</name>
<feature type="region of interest" description="Disordered" evidence="1">
    <location>
        <begin position="86"/>
        <end position="129"/>
    </location>
</feature>
<accession>A0A8S3WQL6</accession>
<dbReference type="AlphaFoldDB" id="A0A8S3WQL6"/>
<evidence type="ECO:0000259" key="2">
    <source>
        <dbReference type="Pfam" id="PF00014"/>
    </source>
</evidence>
<dbReference type="Proteomes" id="UP000691718">
    <property type="component" value="Unassembled WGS sequence"/>
</dbReference>
<reference evidence="3" key="1">
    <citation type="submission" date="2021-04" db="EMBL/GenBank/DDBJ databases">
        <authorList>
            <person name="Tunstrom K."/>
        </authorList>
    </citation>
    <scope>NUCLEOTIDE SEQUENCE</scope>
</reference>
<dbReference type="Pfam" id="PF00014">
    <property type="entry name" value="Kunitz_BPTI"/>
    <property type="match status" value="1"/>
</dbReference>
<dbReference type="OrthoDB" id="7460392at2759"/>
<organism evidence="3 4">
    <name type="scientific">Parnassius apollo</name>
    <name type="common">Apollo butterfly</name>
    <name type="synonym">Papilio apollo</name>
    <dbReference type="NCBI Taxonomy" id="110799"/>
    <lineage>
        <taxon>Eukaryota</taxon>
        <taxon>Metazoa</taxon>
        <taxon>Ecdysozoa</taxon>
        <taxon>Arthropoda</taxon>
        <taxon>Hexapoda</taxon>
        <taxon>Insecta</taxon>
        <taxon>Pterygota</taxon>
        <taxon>Neoptera</taxon>
        <taxon>Endopterygota</taxon>
        <taxon>Lepidoptera</taxon>
        <taxon>Glossata</taxon>
        <taxon>Ditrysia</taxon>
        <taxon>Papilionoidea</taxon>
        <taxon>Papilionidae</taxon>
        <taxon>Parnassiinae</taxon>
        <taxon>Parnassini</taxon>
        <taxon>Parnassius</taxon>
        <taxon>Parnassius</taxon>
    </lineage>
</organism>
<evidence type="ECO:0000313" key="4">
    <source>
        <dbReference type="Proteomes" id="UP000691718"/>
    </source>
</evidence>
<feature type="domain" description="BPTI/Kunitz inhibitor" evidence="2">
    <location>
        <begin position="2"/>
        <end position="35"/>
    </location>
</feature>
<keyword evidence="4" id="KW-1185">Reference proteome</keyword>
<evidence type="ECO:0000256" key="1">
    <source>
        <dbReference type="SAM" id="MobiDB-lite"/>
    </source>
</evidence>
<comment type="caution">
    <text evidence="3">The sequence shown here is derived from an EMBL/GenBank/DDBJ whole genome shotgun (WGS) entry which is preliminary data.</text>
</comment>
<sequence length="129" mass="13643">MYYWKPGSRCEVGLWRGCLPNLNMFQDEYECVATCIFTARARAQDYHSVNEIGESGYDETTDTTASSDDNCTVTSAGDTVTFAGGTVTSGNVNIGGENARATSSGNDQSTNSDQAGATNGHSEGITTTE</sequence>
<dbReference type="EMBL" id="CAJQZP010000667">
    <property type="protein sequence ID" value="CAG4976089.1"/>
    <property type="molecule type" value="Genomic_DNA"/>
</dbReference>